<dbReference type="EMBL" id="CP059267">
    <property type="protein sequence ID" value="QLQ78122.1"/>
    <property type="molecule type" value="Genomic_DNA"/>
</dbReference>
<dbReference type="OrthoDB" id="4067991at2759"/>
<comment type="similarity">
    <text evidence="2">Belongs to the SPG4 family.</text>
</comment>
<comment type="function">
    <text evidence="1">Stationary phase-essential protein not required for growth on nonfermentable carbon sources.</text>
</comment>
<dbReference type="Proteomes" id="UP000510647">
    <property type="component" value="Chromosome 1"/>
</dbReference>
<proteinExistence type="inferred from homology"/>
<protein>
    <recommendedName>
        <fullName evidence="3">Stationary phase protein 4</fullName>
    </recommendedName>
</protein>
<evidence type="ECO:0000313" key="6">
    <source>
        <dbReference type="Proteomes" id="UP000510647"/>
    </source>
</evidence>
<evidence type="ECO:0000256" key="1">
    <source>
        <dbReference type="ARBA" id="ARBA00003155"/>
    </source>
</evidence>
<feature type="region of interest" description="Disordered" evidence="4">
    <location>
        <begin position="59"/>
        <end position="95"/>
    </location>
</feature>
<organism evidence="5 6">
    <name type="scientific">Torulaspora globosa</name>
    <dbReference type="NCBI Taxonomy" id="48254"/>
    <lineage>
        <taxon>Eukaryota</taxon>
        <taxon>Fungi</taxon>
        <taxon>Dikarya</taxon>
        <taxon>Ascomycota</taxon>
        <taxon>Saccharomycotina</taxon>
        <taxon>Saccharomycetes</taxon>
        <taxon>Saccharomycetales</taxon>
        <taxon>Saccharomycetaceae</taxon>
        <taxon>Torulaspora</taxon>
    </lineage>
</organism>
<accession>A0A7H9HPB3</accession>
<evidence type="ECO:0000256" key="4">
    <source>
        <dbReference type="SAM" id="MobiDB-lite"/>
    </source>
</evidence>
<reference evidence="5 6" key="1">
    <citation type="submission" date="2020-06" db="EMBL/GenBank/DDBJ databases">
        <title>The yeast mating-type switching endonuclease HO is a domesticated member of an unorthodox homing genetic element family.</title>
        <authorList>
            <person name="Coughlan A.Y."/>
            <person name="Lombardi L."/>
            <person name="Braun-Galleani S."/>
            <person name="Martos A.R."/>
            <person name="Galeote V."/>
            <person name="Bigey F."/>
            <person name="Dequin S."/>
            <person name="Byrne K.P."/>
            <person name="Wolfe K.H."/>
        </authorList>
    </citation>
    <scope>NUCLEOTIDE SEQUENCE [LARGE SCALE GENOMIC DNA]</scope>
    <source>
        <strain evidence="5 6">CBS2947</strain>
    </source>
</reference>
<sequence length="121" mass="13587">MGFWDSFEVYNRKKHSKNAGMFGANHSNLGEGKTAYMYSHEYYGPAKKKAMEESAIISEASGTGDMRKNSVSSESSVESGNKMTMGEDQPHLVDISKLSQNEFKRLYEGMREGEPNNKVNF</sequence>
<name>A0A7H9HPB3_9SACH</name>
<gene>
    <name evidence="5" type="ORF">HG537_0A03690</name>
</gene>
<evidence type="ECO:0000313" key="5">
    <source>
        <dbReference type="EMBL" id="QLQ78122.1"/>
    </source>
</evidence>
<dbReference type="Pfam" id="PF17325">
    <property type="entry name" value="SPG4"/>
    <property type="match status" value="1"/>
</dbReference>
<dbReference type="InterPro" id="IPR020485">
    <property type="entry name" value="Spg4"/>
</dbReference>
<evidence type="ECO:0000256" key="2">
    <source>
        <dbReference type="ARBA" id="ARBA00007045"/>
    </source>
</evidence>
<feature type="compositionally biased region" description="Low complexity" evidence="4">
    <location>
        <begin position="70"/>
        <end position="79"/>
    </location>
</feature>
<evidence type="ECO:0000256" key="3">
    <source>
        <dbReference type="ARBA" id="ARBA00020398"/>
    </source>
</evidence>
<keyword evidence="6" id="KW-1185">Reference proteome</keyword>
<dbReference type="AlphaFoldDB" id="A0A7H9HPB3"/>